<sequence length="113" mass="11923">MQFTAAAVAALAFVQAAVAAPSTAPVAIRDAHELDFRSFGVEGCHDDNQGVWTLTESANTRCTRFTEAVGSILVADNLCTLTFYTDAECSVGGVVAPTNVCQNGAWQSFQMIC</sequence>
<dbReference type="VEuPathDB" id="FungiDB:F503_05997"/>
<accession>S3CD95</accession>
<gene>
    <name evidence="2" type="ORF">F503_05997</name>
</gene>
<name>S3CD95_OPHP1</name>
<dbReference type="Proteomes" id="UP000016923">
    <property type="component" value="Unassembled WGS sequence"/>
</dbReference>
<keyword evidence="1" id="KW-0732">Signal</keyword>
<dbReference type="OrthoDB" id="4691160at2759"/>
<feature type="signal peptide" evidence="1">
    <location>
        <begin position="1"/>
        <end position="19"/>
    </location>
</feature>
<protein>
    <submittedName>
        <fullName evidence="2">Uncharacterized protein</fullName>
    </submittedName>
</protein>
<evidence type="ECO:0000313" key="2">
    <source>
        <dbReference type="EMBL" id="EPE10902.1"/>
    </source>
</evidence>
<dbReference type="HOGENOM" id="CLU_1981810_0_0_1"/>
<evidence type="ECO:0000256" key="1">
    <source>
        <dbReference type="SAM" id="SignalP"/>
    </source>
</evidence>
<dbReference type="AlphaFoldDB" id="S3CD95"/>
<evidence type="ECO:0000313" key="3">
    <source>
        <dbReference type="Proteomes" id="UP000016923"/>
    </source>
</evidence>
<dbReference type="EMBL" id="KE148146">
    <property type="protein sequence ID" value="EPE10902.1"/>
    <property type="molecule type" value="Genomic_DNA"/>
</dbReference>
<feature type="chain" id="PRO_5004518475" evidence="1">
    <location>
        <begin position="20"/>
        <end position="113"/>
    </location>
</feature>
<keyword evidence="3" id="KW-1185">Reference proteome</keyword>
<proteinExistence type="predicted"/>
<reference evidence="2 3" key="1">
    <citation type="journal article" date="2013" name="BMC Genomics">
        <title>The genome and transcriptome of the pine saprophyte Ophiostoma piceae, and a comparison with the bark beetle-associated pine pathogen Grosmannia clavigera.</title>
        <authorList>
            <person name="Haridas S."/>
            <person name="Wang Y."/>
            <person name="Lim L."/>
            <person name="Massoumi Alamouti S."/>
            <person name="Jackman S."/>
            <person name="Docking R."/>
            <person name="Robertson G."/>
            <person name="Birol I."/>
            <person name="Bohlmann J."/>
            <person name="Breuil C."/>
        </authorList>
    </citation>
    <scope>NUCLEOTIDE SEQUENCE [LARGE SCALE GENOMIC DNA]</scope>
    <source>
        <strain evidence="2 3">UAMH 11346</strain>
    </source>
</reference>
<dbReference type="STRING" id="1262450.S3CD95"/>
<dbReference type="eggNOG" id="ENOG502T0MH">
    <property type="taxonomic scope" value="Eukaryota"/>
</dbReference>
<organism evidence="2 3">
    <name type="scientific">Ophiostoma piceae (strain UAMH 11346)</name>
    <name type="common">Sap stain fungus</name>
    <dbReference type="NCBI Taxonomy" id="1262450"/>
    <lineage>
        <taxon>Eukaryota</taxon>
        <taxon>Fungi</taxon>
        <taxon>Dikarya</taxon>
        <taxon>Ascomycota</taxon>
        <taxon>Pezizomycotina</taxon>
        <taxon>Sordariomycetes</taxon>
        <taxon>Sordariomycetidae</taxon>
        <taxon>Ophiostomatales</taxon>
        <taxon>Ophiostomataceae</taxon>
        <taxon>Ophiostoma</taxon>
    </lineage>
</organism>